<organism evidence="1 2">
    <name type="scientific">Tengunoibacter tsumagoiensis</name>
    <dbReference type="NCBI Taxonomy" id="2014871"/>
    <lineage>
        <taxon>Bacteria</taxon>
        <taxon>Bacillati</taxon>
        <taxon>Chloroflexota</taxon>
        <taxon>Ktedonobacteria</taxon>
        <taxon>Ktedonobacterales</taxon>
        <taxon>Dictyobacteraceae</taxon>
        <taxon>Tengunoibacter</taxon>
    </lineage>
</organism>
<gene>
    <name evidence="1" type="ORF">KTT_20640</name>
</gene>
<sequence>MSESALWNASPLFIGRQKEIELLEERVIRPSRQRGSLALIGLHDIGKNKLIDKVFIAREEELQARRLLLIPMSIRVYKDAENFFYELVTFCRDKIEDLGWLTPEIASVTKKIPLIKPARKSPLPWGPQFAHIKRFFTKVQAAGIRPIVILDKFEYAGQYYLDDTIFLEGLRELAIHPDYQVAWVILSRVPLERIEFQCCGGSPLENAVEQRYLTPFQDEGDITLYLDHVAEAGLPMNQEQRDFFLAYCGGHPYLLHALSNHLKESWHSDSIETAFIQSNVTKILYEYYTKLLTFLKEQNLFYPLLQILFGPIYKLEQTDIDTLHSYGIIHAHIPASDEEKRGWYRTFSLHFHTYLKQEWLLSTEHCPEFTHLTALLQSLIVTNLLLQHKEIPQTLLEAEETVTLPQLFDLLLAQWEDFEPLFTEHKCGDREHWRRAAEMFTSLSQPLMQIGIDHTVKQSFLWVRTYSEELQQIVQVLKSAADMLHLFPQAHEIKTEGIREKVMSAITRLNVATVDDGLALLGRAFESALRRYLMEAYRKGVLLENPRGLPLVKMIECTEKYGLIRSKEALHYLRQTRNDRTHEGIISLDERQVLMNTIKLSAGMYIDYIKMFDDRYLEL</sequence>
<dbReference type="SUPFAM" id="SSF52540">
    <property type="entry name" value="P-loop containing nucleoside triphosphate hydrolases"/>
    <property type="match status" value="1"/>
</dbReference>
<reference evidence="2" key="1">
    <citation type="submission" date="2018-12" db="EMBL/GenBank/DDBJ databases">
        <title>Tengunoibacter tsumagoiensis gen. nov., sp. nov., Dictyobacter kobayashii sp. nov., D. alpinus sp. nov., and D. joshuensis sp. nov. and description of Dictyobacteraceae fam. nov. within the order Ktedonobacterales isolated from Tengu-no-mugimeshi.</title>
        <authorList>
            <person name="Wang C.M."/>
            <person name="Zheng Y."/>
            <person name="Sakai Y."/>
            <person name="Toyoda A."/>
            <person name="Minakuchi Y."/>
            <person name="Abe K."/>
            <person name="Yokota A."/>
            <person name="Yabe S."/>
        </authorList>
    </citation>
    <scope>NUCLEOTIDE SEQUENCE [LARGE SCALE GENOMIC DNA]</scope>
    <source>
        <strain evidence="2">Uno3</strain>
    </source>
</reference>
<proteinExistence type="predicted"/>
<keyword evidence="2" id="KW-1185">Reference proteome</keyword>
<protein>
    <recommendedName>
        <fullName evidence="3">Orc1-like AAA ATPase domain-containing protein</fullName>
    </recommendedName>
</protein>
<dbReference type="InterPro" id="IPR027417">
    <property type="entry name" value="P-loop_NTPase"/>
</dbReference>
<dbReference type="Gene3D" id="3.40.50.300">
    <property type="entry name" value="P-loop containing nucleotide triphosphate hydrolases"/>
    <property type="match status" value="1"/>
</dbReference>
<comment type="caution">
    <text evidence="1">The sequence shown here is derived from an EMBL/GenBank/DDBJ whole genome shotgun (WGS) entry which is preliminary data.</text>
</comment>
<name>A0A401ZZC5_9CHLR</name>
<dbReference type="RefSeq" id="WP_126579843.1">
    <property type="nucleotide sequence ID" value="NZ_BIFR01000001.1"/>
</dbReference>
<dbReference type="Proteomes" id="UP000287352">
    <property type="component" value="Unassembled WGS sequence"/>
</dbReference>
<dbReference type="OrthoDB" id="505632at2"/>
<accession>A0A401ZZC5</accession>
<evidence type="ECO:0000313" key="1">
    <source>
        <dbReference type="EMBL" id="GCE12205.1"/>
    </source>
</evidence>
<dbReference type="AlphaFoldDB" id="A0A401ZZC5"/>
<dbReference type="EMBL" id="BIFR01000001">
    <property type="protein sequence ID" value="GCE12205.1"/>
    <property type="molecule type" value="Genomic_DNA"/>
</dbReference>
<evidence type="ECO:0000313" key="2">
    <source>
        <dbReference type="Proteomes" id="UP000287352"/>
    </source>
</evidence>
<evidence type="ECO:0008006" key="3">
    <source>
        <dbReference type="Google" id="ProtNLM"/>
    </source>
</evidence>